<evidence type="ECO:0000313" key="4">
    <source>
        <dbReference type="Proteomes" id="UP000512167"/>
    </source>
</evidence>
<proteinExistence type="predicted"/>
<dbReference type="GO" id="GO:0046872">
    <property type="term" value="F:metal ion binding"/>
    <property type="evidence" value="ECO:0007669"/>
    <property type="project" value="UniProtKB-KW"/>
</dbReference>
<dbReference type="Proteomes" id="UP000512167">
    <property type="component" value="Chromosome"/>
</dbReference>
<feature type="binding site" evidence="2">
    <location>
        <position position="173"/>
    </location>
    <ligand>
        <name>Fe cation</name>
        <dbReference type="ChEBI" id="CHEBI:24875"/>
        <label>2</label>
    </ligand>
</feature>
<keyword evidence="4" id="KW-1185">Reference proteome</keyword>
<feature type="binding site" evidence="2">
    <location>
        <position position="40"/>
    </location>
    <ligand>
        <name>Fe cation</name>
        <dbReference type="ChEBI" id="CHEBI:24875"/>
        <label>1</label>
    </ligand>
</feature>
<dbReference type="SUPFAM" id="SSF56300">
    <property type="entry name" value="Metallo-dependent phosphatases"/>
    <property type="match status" value="1"/>
</dbReference>
<feature type="binding site" evidence="2">
    <location>
        <position position="148"/>
    </location>
    <ligand>
        <name>Fe cation</name>
        <dbReference type="ChEBI" id="CHEBI:24875"/>
        <label>2</label>
    </ligand>
</feature>
<dbReference type="RefSeq" id="WP_312032243.1">
    <property type="nucleotide sequence ID" value="NZ_CP051151.1"/>
</dbReference>
<feature type="binding site" evidence="2">
    <location>
        <position position="39"/>
    </location>
    <ligand>
        <name>Fe cation</name>
        <dbReference type="ChEBI" id="CHEBI:24875"/>
        <label>1</label>
    </ligand>
</feature>
<feature type="binding site" evidence="2">
    <location>
        <position position="39"/>
    </location>
    <ligand>
        <name>Fe cation</name>
        <dbReference type="ChEBI" id="CHEBI:24875"/>
        <label>2</label>
    </ligand>
</feature>
<dbReference type="InterPro" id="IPR005235">
    <property type="entry name" value="YmdB-like"/>
</dbReference>
<dbReference type="EMBL" id="CP051151">
    <property type="protein sequence ID" value="QLY39763.1"/>
    <property type="molecule type" value="Genomic_DNA"/>
</dbReference>
<dbReference type="GO" id="GO:0004113">
    <property type="term" value="F:2',3'-cyclic-nucleotide 3'-phosphodiesterase activity"/>
    <property type="evidence" value="ECO:0007669"/>
    <property type="project" value="TreeGrafter"/>
</dbReference>
<feature type="binding site" evidence="2">
    <location>
        <position position="8"/>
    </location>
    <ligand>
        <name>Fe cation</name>
        <dbReference type="ChEBI" id="CHEBI:24875"/>
        <label>1</label>
    </ligand>
</feature>
<dbReference type="PIRSF" id="PIRSF004789">
    <property type="entry name" value="DR1281"/>
    <property type="match status" value="1"/>
</dbReference>
<evidence type="ECO:0000313" key="3">
    <source>
        <dbReference type="EMBL" id="QLY39763.1"/>
    </source>
</evidence>
<name>A0A7L6N0K0_9MOLU</name>
<dbReference type="Gene3D" id="3.60.21.10">
    <property type="match status" value="1"/>
</dbReference>
<evidence type="ECO:0000256" key="1">
    <source>
        <dbReference type="PIRSR" id="PIRSR004789-50"/>
    </source>
</evidence>
<feature type="binding site" evidence="2">
    <location>
        <position position="175"/>
    </location>
    <ligand>
        <name>Fe cation</name>
        <dbReference type="ChEBI" id="CHEBI:24875"/>
        <label>1</label>
    </ligand>
</feature>
<evidence type="ECO:0000256" key="2">
    <source>
        <dbReference type="PIRSR" id="PIRSR004789-51"/>
    </source>
</evidence>
<accession>A0A7L6N0K0</accession>
<dbReference type="Pfam" id="PF13277">
    <property type="entry name" value="YmdB"/>
    <property type="match status" value="1"/>
</dbReference>
<feature type="binding site" evidence="2">
    <location>
        <position position="67"/>
    </location>
    <ligand>
        <name>Fe cation</name>
        <dbReference type="ChEBI" id="CHEBI:24875"/>
        <label>2</label>
    </ligand>
</feature>
<dbReference type="KEGG" id="tbk:HF295_02355"/>
<reference evidence="3 4" key="1">
    <citation type="submission" date="2020-04" db="EMBL/GenBank/DDBJ databases">
        <authorList>
            <person name="Zheng R.K."/>
            <person name="Sun C.M."/>
        </authorList>
    </citation>
    <scope>NUCLEOTIDE SEQUENCE [LARGE SCALE GENOMIC DNA]</scope>
    <source>
        <strain evidence="4">zrk29</strain>
    </source>
</reference>
<keyword evidence="2" id="KW-0479">Metal-binding</keyword>
<dbReference type="AlphaFoldDB" id="A0A7L6N0K0"/>
<dbReference type="PANTHER" id="PTHR36303:SF1">
    <property type="entry name" value="2',3'-CYCLIC-NUCLEOTIDE 2'-PHOSPHODIESTERASE"/>
    <property type="match status" value="1"/>
</dbReference>
<dbReference type="InterPro" id="IPR029052">
    <property type="entry name" value="Metallo-depent_PP-like"/>
</dbReference>
<sequence>MKILFIGDIYMELGQQAFNKYFQMVKSEYKPHFIIVNGENIEKGNGLSKKIYKEYLEQGVNVFTLGNHAFSRNDAREVLDLDYVCRPANYGPGTPGKEWVEYNYNGKKIVVINLLGRIFMHDPIDNPFMKADEILSKIKADYIILDFHAEASSEKYALAHYLDGRVDAVIGTHTHVPTADNMVLPKGTLFLSDVGMTGAQFSVIGGEINQAIRKFVSGMPERVKPESASPLQFNACIMDLDLKTIERINIFEGRNYGKTS</sequence>
<organism evidence="3 4">
    <name type="scientific">Hujiaoplasma nucleasis</name>
    <dbReference type="NCBI Taxonomy" id="2725268"/>
    <lineage>
        <taxon>Bacteria</taxon>
        <taxon>Bacillati</taxon>
        <taxon>Mycoplasmatota</taxon>
        <taxon>Mollicutes</taxon>
        <taxon>Candidatus Izemoplasmatales</taxon>
        <taxon>Hujiaoplasmataceae</taxon>
        <taxon>Hujiaoplasma</taxon>
    </lineage>
</organism>
<protein>
    <submittedName>
        <fullName evidence="3">YmdB family metallophosphoesterase</fullName>
    </submittedName>
</protein>
<feature type="active site" description="Proton donor" evidence="1">
    <location>
        <position position="68"/>
    </location>
</feature>
<gene>
    <name evidence="3" type="ORF">HF295_02355</name>
</gene>
<dbReference type="PANTHER" id="PTHR36303">
    <property type="entry name" value="2',3'-CYCLIC-NUCLEOTIDE 2'-PHOSPHODIESTERASE"/>
    <property type="match status" value="1"/>
</dbReference>